<dbReference type="InterPro" id="IPR056884">
    <property type="entry name" value="NPHP3-like_N"/>
</dbReference>
<dbReference type="Gene3D" id="3.40.50.300">
    <property type="entry name" value="P-loop containing nucleotide triphosphate hydrolases"/>
    <property type="match status" value="1"/>
</dbReference>
<feature type="domain" description="GPI inositol-deacylase winged helix" evidence="3">
    <location>
        <begin position="371"/>
        <end position="447"/>
    </location>
</feature>
<dbReference type="InterPro" id="IPR036770">
    <property type="entry name" value="Ankyrin_rpt-contain_sf"/>
</dbReference>
<accession>A0A317SI25</accession>
<dbReference type="InterPro" id="IPR054471">
    <property type="entry name" value="GPIID_WHD"/>
</dbReference>
<evidence type="ECO:0000313" key="6">
    <source>
        <dbReference type="Proteomes" id="UP000246991"/>
    </source>
</evidence>
<gene>
    <name evidence="5" type="ORF">C7212DRAFT_347252</name>
</gene>
<feature type="region of interest" description="Disordered" evidence="2">
    <location>
        <begin position="1"/>
        <end position="35"/>
    </location>
</feature>
<dbReference type="PANTHER" id="PTHR10039">
    <property type="entry name" value="AMELOGENIN"/>
    <property type="match status" value="1"/>
</dbReference>
<proteinExistence type="predicted"/>
<dbReference type="Pfam" id="PF24883">
    <property type="entry name" value="NPHP3_N"/>
    <property type="match status" value="1"/>
</dbReference>
<keyword evidence="6" id="KW-1185">Reference proteome</keyword>
<evidence type="ECO:0000259" key="4">
    <source>
        <dbReference type="Pfam" id="PF24883"/>
    </source>
</evidence>
<evidence type="ECO:0000259" key="3">
    <source>
        <dbReference type="Pfam" id="PF22939"/>
    </source>
</evidence>
<dbReference type="Gene3D" id="1.25.40.20">
    <property type="entry name" value="Ankyrin repeat-containing domain"/>
    <property type="match status" value="1"/>
</dbReference>
<keyword evidence="1" id="KW-0677">Repeat</keyword>
<evidence type="ECO:0000313" key="5">
    <source>
        <dbReference type="EMBL" id="PWW73086.1"/>
    </source>
</evidence>
<dbReference type="Proteomes" id="UP000246991">
    <property type="component" value="Unassembled WGS sequence"/>
</dbReference>
<dbReference type="InterPro" id="IPR027417">
    <property type="entry name" value="P-loop_NTPase"/>
</dbReference>
<evidence type="ECO:0000256" key="1">
    <source>
        <dbReference type="ARBA" id="ARBA00022737"/>
    </source>
</evidence>
<dbReference type="OrthoDB" id="538223at2759"/>
<protein>
    <submittedName>
        <fullName evidence="5">NACHT-ANK domain protein transcript variant 3</fullName>
    </submittedName>
</protein>
<comment type="caution">
    <text evidence="5">The sequence shown here is derived from an EMBL/GenBank/DDBJ whole genome shotgun (WGS) entry which is preliminary data.</text>
</comment>
<dbReference type="EMBL" id="PYWC01000087">
    <property type="protein sequence ID" value="PWW73086.1"/>
    <property type="molecule type" value="Genomic_DNA"/>
</dbReference>
<sequence>MAHMDNEQSSTLHEGPPSPQQGYRSSIATGGNFQGNFSGNHGSYNNFGSNITQNYHYGAPNPSQTQAEILQCLYTSKYEEHRERVHEPVEGTCTWVTHHPKYRDWLESKTSGILWLSADPGCGKSVIASFLVDRLRTRAATTVCYFFFKDDNDEQKSATSALCAILHQIFRGRPHLTEFAEEEFKAKGKVFTGEVNALWGILVKAVAGGGCGNVICVVDALDECEERTLDQFIRRATGLSGSHTPESPLRFLFTGRPYHKVERGFAPPATTIRLRGEEEIDSIATDVTRVIDQGVKSLESYWGQHGKLGYLRDLLESSADRTFLWVALILEILKGYDDDSEEEFTKIVNTMPANLEELYRKILDKSGSPDKTRRILSIVATAARPLTLREMNAALRIKREHRSSEELGDMPVEFKKIVKNWCGLFVRVIDSKIYLVHQTAREFLVKGSSGHGNWQYTLSPVDYNFLLADICISYLSLEDFGNDPLVVHPQDYDRRGKFDSGVEKYSLLDYAASHWADHFRDSRARQMELFEFTRLICGRGSKRFLTWWKVYWRNNGFRTLFPTDFTYLMIATWLGQGTVVERLLQEGGDTNARAEEYGTAVNIAAIREDENMARMLLRSKVKAYIGGRECDISKMRGAELISGATQEEDQPLFCGKAIADLWLAEGCSVMRQVNRIIHNSSTTQFLTSGWLRVVGDQPWFSHESIADIMPFGSLSCSFVTLSFPSLPLPLIQSVPHNHLANQATREPPLFNIPAAIADDY</sequence>
<dbReference type="STRING" id="42249.A0A317SI25"/>
<dbReference type="SUPFAM" id="SSF52540">
    <property type="entry name" value="P-loop containing nucleoside triphosphate hydrolases"/>
    <property type="match status" value="1"/>
</dbReference>
<dbReference type="PANTHER" id="PTHR10039:SF14">
    <property type="entry name" value="NACHT DOMAIN-CONTAINING PROTEIN"/>
    <property type="match status" value="1"/>
</dbReference>
<evidence type="ECO:0000256" key="2">
    <source>
        <dbReference type="SAM" id="MobiDB-lite"/>
    </source>
</evidence>
<dbReference type="AlphaFoldDB" id="A0A317SI25"/>
<dbReference type="Pfam" id="PF22939">
    <property type="entry name" value="WHD_GPIID"/>
    <property type="match status" value="1"/>
</dbReference>
<feature type="compositionally biased region" description="Polar residues" evidence="2">
    <location>
        <begin position="20"/>
        <end position="35"/>
    </location>
</feature>
<reference evidence="5 6" key="1">
    <citation type="submission" date="2018-03" db="EMBL/GenBank/DDBJ databases">
        <title>Genomes of Pezizomycetes fungi and the evolution of truffles.</title>
        <authorList>
            <person name="Murat C."/>
            <person name="Payen T."/>
            <person name="Noel B."/>
            <person name="Kuo A."/>
            <person name="Martin F.M."/>
        </authorList>
    </citation>
    <scope>NUCLEOTIDE SEQUENCE [LARGE SCALE GENOMIC DNA]</scope>
    <source>
        <strain evidence="5">091103-1</strain>
    </source>
</reference>
<feature type="domain" description="Nephrocystin 3-like N-terminal" evidence="4">
    <location>
        <begin position="91"/>
        <end position="256"/>
    </location>
</feature>
<organism evidence="5 6">
    <name type="scientific">Tuber magnatum</name>
    <name type="common">white Piedmont truffle</name>
    <dbReference type="NCBI Taxonomy" id="42249"/>
    <lineage>
        <taxon>Eukaryota</taxon>
        <taxon>Fungi</taxon>
        <taxon>Dikarya</taxon>
        <taxon>Ascomycota</taxon>
        <taxon>Pezizomycotina</taxon>
        <taxon>Pezizomycetes</taxon>
        <taxon>Pezizales</taxon>
        <taxon>Tuberaceae</taxon>
        <taxon>Tuber</taxon>
    </lineage>
</organism>
<name>A0A317SI25_9PEZI</name>
<dbReference type="SUPFAM" id="SSF48403">
    <property type="entry name" value="Ankyrin repeat"/>
    <property type="match status" value="1"/>
</dbReference>